<protein>
    <recommendedName>
        <fullName evidence="2 6">Nuclease SbcCD subunit D</fullName>
    </recommendedName>
</protein>
<accession>A0A0K2S0M1</accession>
<evidence type="ECO:0000313" key="9">
    <source>
        <dbReference type="EMBL" id="BAS20646.1"/>
    </source>
</evidence>
<dbReference type="Pfam" id="PF00149">
    <property type="entry name" value="Metallophos"/>
    <property type="match status" value="1"/>
</dbReference>
<dbReference type="Gene3D" id="3.60.21.10">
    <property type="match status" value="1"/>
</dbReference>
<comment type="function">
    <text evidence="6">SbcCD cleaves DNA hairpin structures. These structures can inhibit DNA replication and are intermediates in certain DNA recombination reactions. The complex acts as a 3'-&gt;5' double strand exonuclease that can open hairpins. It also has a 5' single-strand endonuclease activity.</text>
</comment>
<evidence type="ECO:0000256" key="5">
    <source>
        <dbReference type="ARBA" id="ARBA00022839"/>
    </source>
</evidence>
<dbReference type="NCBIfam" id="TIGR00619">
    <property type="entry name" value="sbcd"/>
    <property type="match status" value="1"/>
</dbReference>
<dbReference type="InterPro" id="IPR029052">
    <property type="entry name" value="Metallo-depent_PP-like"/>
</dbReference>
<evidence type="ECO:0000256" key="1">
    <source>
        <dbReference type="ARBA" id="ARBA00010555"/>
    </source>
</evidence>
<keyword evidence="5 6" id="KW-0269">Exonuclease</keyword>
<sequence length="411" mass="45648">MTQCHTETMKILHTSDWHLGRTFHRSPLTREHQQFIDELLDYVRAEGVDALLISGDVYDSTIPTAESTALLDQALTRLMRAGVQVILSSGNHDSFRRLSYGTAFFEASGVHLRTSLEDATRPVELTDGTLRVHVYAIPYLAPRLHATALGVEPTHQAVLGAVTDTIRADAAERHARGEGADRIIVMSHATVSDTTVSDTTGSDNAGNADTTPRSGSERDISVGGIDWVPASLFDGFDYVALGHIHKRYPVTHTIRYSGSPLGFSFSEEHNRNGAYLIELNPGEAPTISSHEWATRVHMKTLRGTMDELLNNPEYAPYEHGYYCRIELTDETLPVGAVDRLRSRYETISHFSYRSTQPAADKPAAAPPTRDADPVETFDQFHQYVRNRPLTSEERDVITTLSDHIKSHKDNA</sequence>
<feature type="compositionally biased region" description="Low complexity" evidence="7">
    <location>
        <begin position="357"/>
        <end position="368"/>
    </location>
</feature>
<dbReference type="SUPFAM" id="SSF56300">
    <property type="entry name" value="Metallo-dependent phosphatases"/>
    <property type="match status" value="1"/>
</dbReference>
<proteinExistence type="inferred from homology"/>
<dbReference type="AlphaFoldDB" id="A0A0K2S0M1"/>
<keyword evidence="6" id="KW-0235">DNA replication</keyword>
<dbReference type="PANTHER" id="PTHR30337:SF0">
    <property type="entry name" value="NUCLEASE SBCCD SUBUNIT D"/>
    <property type="match status" value="1"/>
</dbReference>
<dbReference type="PATRIC" id="fig|43675.28.peg.1432"/>
<name>A0A0K2S0M1_9MICC</name>
<evidence type="ECO:0000259" key="8">
    <source>
        <dbReference type="Pfam" id="PF00149"/>
    </source>
</evidence>
<dbReference type="EMBL" id="AP014938">
    <property type="protein sequence ID" value="BAS20646.1"/>
    <property type="molecule type" value="Genomic_DNA"/>
</dbReference>
<dbReference type="InterPro" id="IPR041796">
    <property type="entry name" value="Mre11_N"/>
</dbReference>
<reference evidence="9" key="1">
    <citation type="submission" date="2015-08" db="EMBL/GenBank/DDBJ databases">
        <title>Complete DNA Sequence of Pseudomonas syringae pv. actinidiae, the Causal Agent of Kiwifruit Canker Disease.</title>
        <authorList>
            <person name="Rikkerink E.H.A."/>
            <person name="Fineran P.C."/>
        </authorList>
    </citation>
    <scope>NUCLEOTIDE SEQUENCE</scope>
    <source>
        <strain evidence="9">NUM-Rm6536</strain>
    </source>
</reference>
<comment type="subunit">
    <text evidence="6">Heterodimer of SbcC and SbcD.</text>
</comment>
<gene>
    <name evidence="6" type="primary">sbcD</name>
    <name evidence="9" type="ORF">RM6536_1399</name>
</gene>
<evidence type="ECO:0000256" key="6">
    <source>
        <dbReference type="RuleBase" id="RU363069"/>
    </source>
</evidence>
<dbReference type="CDD" id="cd00840">
    <property type="entry name" value="MPP_Mre11_N"/>
    <property type="match status" value="1"/>
</dbReference>
<evidence type="ECO:0000256" key="4">
    <source>
        <dbReference type="ARBA" id="ARBA00022801"/>
    </source>
</evidence>
<evidence type="ECO:0000256" key="3">
    <source>
        <dbReference type="ARBA" id="ARBA00022722"/>
    </source>
</evidence>
<feature type="region of interest" description="Disordered" evidence="7">
    <location>
        <begin position="194"/>
        <end position="218"/>
    </location>
</feature>
<feature type="domain" description="Calcineurin-like phosphoesterase" evidence="8">
    <location>
        <begin position="9"/>
        <end position="246"/>
    </location>
</feature>
<feature type="region of interest" description="Disordered" evidence="7">
    <location>
        <begin position="353"/>
        <end position="374"/>
    </location>
</feature>
<feature type="compositionally biased region" description="Polar residues" evidence="7">
    <location>
        <begin position="201"/>
        <end position="214"/>
    </location>
</feature>
<keyword evidence="6" id="KW-0255">Endonuclease</keyword>
<dbReference type="GO" id="GO:0006260">
    <property type="term" value="P:DNA replication"/>
    <property type="evidence" value="ECO:0007669"/>
    <property type="project" value="UniProtKB-KW"/>
</dbReference>
<organism evidence="9">
    <name type="scientific">Rothia mucilaginosa</name>
    <dbReference type="NCBI Taxonomy" id="43675"/>
    <lineage>
        <taxon>Bacteria</taxon>
        <taxon>Bacillati</taxon>
        <taxon>Actinomycetota</taxon>
        <taxon>Actinomycetes</taxon>
        <taxon>Micrococcales</taxon>
        <taxon>Micrococcaceae</taxon>
        <taxon>Rothia</taxon>
    </lineage>
</organism>
<keyword evidence="3 6" id="KW-0540">Nuclease</keyword>
<evidence type="ECO:0000256" key="2">
    <source>
        <dbReference type="ARBA" id="ARBA00013365"/>
    </source>
</evidence>
<dbReference type="GO" id="GO:0004519">
    <property type="term" value="F:endonuclease activity"/>
    <property type="evidence" value="ECO:0007669"/>
    <property type="project" value="UniProtKB-KW"/>
</dbReference>
<dbReference type="InterPro" id="IPR050535">
    <property type="entry name" value="DNA_Repair-Maintenance_Comp"/>
</dbReference>
<evidence type="ECO:0000256" key="7">
    <source>
        <dbReference type="SAM" id="MobiDB-lite"/>
    </source>
</evidence>
<dbReference type="InterPro" id="IPR004593">
    <property type="entry name" value="SbcD"/>
</dbReference>
<dbReference type="InterPro" id="IPR004843">
    <property type="entry name" value="Calcineurin-like_PHP"/>
</dbReference>
<keyword evidence="6" id="KW-0233">DNA recombination</keyword>
<dbReference type="GO" id="GO:0006310">
    <property type="term" value="P:DNA recombination"/>
    <property type="evidence" value="ECO:0007669"/>
    <property type="project" value="UniProtKB-KW"/>
</dbReference>
<dbReference type="Proteomes" id="UP000066203">
    <property type="component" value="Chromosome"/>
</dbReference>
<comment type="similarity">
    <text evidence="1 6">Belongs to the SbcD family.</text>
</comment>
<dbReference type="PANTHER" id="PTHR30337">
    <property type="entry name" value="COMPONENT OF ATP-DEPENDENT DSDNA EXONUCLEASE"/>
    <property type="match status" value="1"/>
</dbReference>
<keyword evidence="4 6" id="KW-0378">Hydrolase</keyword>
<dbReference type="GO" id="GO:0008408">
    <property type="term" value="F:3'-5' exonuclease activity"/>
    <property type="evidence" value="ECO:0007669"/>
    <property type="project" value="InterPro"/>
</dbReference>
<dbReference type="RefSeq" id="WP_231917951.1">
    <property type="nucleotide sequence ID" value="NZ_AP014938.1"/>
</dbReference>